<dbReference type="RefSeq" id="WP_130077186.1">
    <property type="nucleotide sequence ID" value="NZ_RSCO01000013.1"/>
</dbReference>
<organism evidence="3 4">
    <name type="scientific">Bifidobacterium animalis subsp. lactis</name>
    <name type="common">Bifidobacterium lactis</name>
    <dbReference type="NCBI Taxonomy" id="302911"/>
    <lineage>
        <taxon>Bacteria</taxon>
        <taxon>Bacillati</taxon>
        <taxon>Actinomycetota</taxon>
        <taxon>Actinomycetes</taxon>
        <taxon>Bifidobacteriales</taxon>
        <taxon>Bifidobacteriaceae</taxon>
        <taxon>Bifidobacterium</taxon>
    </lineage>
</organism>
<keyword evidence="1" id="KW-1133">Transmembrane helix</keyword>
<protein>
    <submittedName>
        <fullName evidence="3">Uncharacterized protein</fullName>
    </submittedName>
</protein>
<dbReference type="AlphaFoldDB" id="A0A8B3RJV8"/>
<gene>
    <name evidence="3" type="ORF">PG2011B_0299</name>
</gene>
<reference evidence="3 4" key="1">
    <citation type="journal article" date="2019" name="Appl. Environ. Microbiol.">
        <title>Dissecting the evolutionary development of the Bifidobacterium animalis species through comparative genomics analyses.</title>
        <authorList>
            <person name="Lugli G.A."/>
            <person name="Mancino W."/>
            <person name="Milani C."/>
            <person name="Duranti S."/>
            <person name="Mancabelli L."/>
            <person name="Napoli S."/>
            <person name="Mangifesta M."/>
            <person name="Viappiani A."/>
            <person name="Anzalone R."/>
            <person name="Longhi G."/>
            <person name="van Sinderen D."/>
            <person name="Ventura M."/>
            <person name="Turroni F."/>
        </authorList>
    </citation>
    <scope>NUCLEOTIDE SEQUENCE [LARGE SCALE GENOMIC DNA]</scope>
    <source>
        <strain evidence="3 4">2011B</strain>
    </source>
</reference>
<evidence type="ECO:0000313" key="3">
    <source>
        <dbReference type="EMBL" id="RYM96102.1"/>
    </source>
</evidence>
<dbReference type="EMBL" id="RSCO01000013">
    <property type="protein sequence ID" value="RYM96102.1"/>
    <property type="molecule type" value="Genomic_DNA"/>
</dbReference>
<keyword evidence="1" id="KW-0472">Membrane</keyword>
<comment type="caution">
    <text evidence="3">The sequence shown here is derived from an EMBL/GenBank/DDBJ whole genome shotgun (WGS) entry which is preliminary data.</text>
</comment>
<dbReference type="Proteomes" id="UP000293613">
    <property type="component" value="Unassembled WGS sequence"/>
</dbReference>
<feature type="transmembrane region" description="Helical" evidence="1">
    <location>
        <begin position="34"/>
        <end position="55"/>
    </location>
</feature>
<sequence>MRKHLTFALAMIFSALAFAAFGVAGADWWPDPWWLAGIAALLCPALAMAALAAFIRWDDMRDDETMPPAEPRHMSAPQPVRRRDAVIWYEFH</sequence>
<evidence type="ECO:0000256" key="2">
    <source>
        <dbReference type="SAM" id="SignalP"/>
    </source>
</evidence>
<feature type="chain" id="PRO_5039040578" evidence="2">
    <location>
        <begin position="20"/>
        <end position="92"/>
    </location>
</feature>
<feature type="signal peptide" evidence="2">
    <location>
        <begin position="1"/>
        <end position="19"/>
    </location>
</feature>
<proteinExistence type="predicted"/>
<evidence type="ECO:0000313" key="4">
    <source>
        <dbReference type="Proteomes" id="UP000293613"/>
    </source>
</evidence>
<keyword evidence="2" id="KW-0732">Signal</keyword>
<evidence type="ECO:0000256" key="1">
    <source>
        <dbReference type="SAM" id="Phobius"/>
    </source>
</evidence>
<accession>A0A8B3RJV8</accession>
<name>A0A8B3RJV8_BIFAN</name>
<keyword evidence="1" id="KW-0812">Transmembrane</keyword>